<evidence type="ECO:0000256" key="1">
    <source>
        <dbReference type="SAM" id="Coils"/>
    </source>
</evidence>
<keyword evidence="3" id="KW-1185">Reference proteome</keyword>
<feature type="coiled-coil region" evidence="1">
    <location>
        <begin position="127"/>
        <end position="161"/>
    </location>
</feature>
<dbReference type="EMBL" id="BHWB01000041">
    <property type="protein sequence ID" value="GCB37778.1"/>
    <property type="molecule type" value="Genomic_DNA"/>
</dbReference>
<proteinExistence type="predicted"/>
<keyword evidence="1" id="KW-0175">Coiled coil</keyword>
<evidence type="ECO:0000313" key="2">
    <source>
        <dbReference type="EMBL" id="GCB37778.1"/>
    </source>
</evidence>
<comment type="caution">
    <text evidence="2">The sequence shown here is derived from an EMBL/GenBank/DDBJ whole genome shotgun (WGS) entry which is preliminary data.</text>
</comment>
<dbReference type="Proteomes" id="UP000288079">
    <property type="component" value="Unassembled WGS sequence"/>
</dbReference>
<name>A0A401M1W7_9BACE</name>
<dbReference type="OrthoDB" id="1048002at2"/>
<organism evidence="2 3">
    <name type="scientific">Bacteroides faecalis</name>
    <dbReference type="NCBI Taxonomy" id="2447885"/>
    <lineage>
        <taxon>Bacteria</taxon>
        <taxon>Pseudomonadati</taxon>
        <taxon>Bacteroidota</taxon>
        <taxon>Bacteroidia</taxon>
        <taxon>Bacteroidales</taxon>
        <taxon>Bacteroidaceae</taxon>
        <taxon>Bacteroides</taxon>
    </lineage>
</organism>
<evidence type="ECO:0000313" key="3">
    <source>
        <dbReference type="Proteomes" id="UP000288079"/>
    </source>
</evidence>
<sequence length="220" mass="26258">MDDLEKMLELKRTNLKKLIQNADKAIQQEMLKYEEAEFYIRLQSECFNLYPVVVKALSLQITNDRKRAVFCSILNGHKLKDIATAHGMTPEEAAREFHRTVWNLNRKVSNGAFTAKESVNIQLLQERNMLKNKVLDYDRQYHQLELENKKLCDQVNILLKEKKRRTKYKLRIMHEIEQVAQEQVVQERTTKKRIEKQENPKHTSIIMRCVQWLKKVYSKL</sequence>
<gene>
    <name evidence="2" type="ORF">KGMB02408_47230</name>
</gene>
<dbReference type="RefSeq" id="WP_125043247.1">
    <property type="nucleotide sequence ID" value="NZ_BHWB01000041.1"/>
</dbReference>
<dbReference type="AlphaFoldDB" id="A0A401M1W7"/>
<feature type="coiled-coil region" evidence="1">
    <location>
        <begin position="1"/>
        <end position="28"/>
    </location>
</feature>
<accession>A0A401M1W7</accession>
<reference evidence="2 3" key="1">
    <citation type="submission" date="2018-10" db="EMBL/GenBank/DDBJ databases">
        <title>Draft Genome Sequence of Bacteroides sp. KCTC 15687.</title>
        <authorList>
            <person name="Yu S.Y."/>
            <person name="Kim J.S."/>
            <person name="Oh B.S."/>
            <person name="Park S.H."/>
            <person name="Kang S.W."/>
            <person name="Park J.E."/>
            <person name="Choi S.H."/>
            <person name="Han K.I."/>
            <person name="Lee K.C."/>
            <person name="Eom M.K."/>
            <person name="Suh M.K."/>
            <person name="Lee D.H."/>
            <person name="Yoon H."/>
            <person name="Kim B."/>
            <person name="Yang S.J."/>
            <person name="Lee J.S."/>
            <person name="Lee J.H."/>
        </authorList>
    </citation>
    <scope>NUCLEOTIDE SEQUENCE [LARGE SCALE GENOMIC DNA]</scope>
    <source>
        <strain evidence="2 3">KCTC 15687</strain>
    </source>
</reference>
<protein>
    <submittedName>
        <fullName evidence="2">Uncharacterized protein</fullName>
    </submittedName>
</protein>